<dbReference type="PANTHER" id="PTHR12369">
    <property type="entry name" value="CHONDROITIN SYNTHASE"/>
    <property type="match status" value="1"/>
</dbReference>
<comment type="caution">
    <text evidence="3">The sequence shown here is derived from an EMBL/GenBank/DDBJ whole genome shotgun (WGS) entry which is preliminary data.</text>
</comment>
<evidence type="ECO:0000256" key="1">
    <source>
        <dbReference type="ARBA" id="ARBA00022679"/>
    </source>
</evidence>
<evidence type="ECO:0000313" key="4">
    <source>
        <dbReference type="Proteomes" id="UP001159427"/>
    </source>
</evidence>
<dbReference type="SUPFAM" id="SSF53448">
    <property type="entry name" value="Nucleotide-diphospho-sugar transferases"/>
    <property type="match status" value="1"/>
</dbReference>
<proteinExistence type="predicted"/>
<keyword evidence="4" id="KW-1185">Reference proteome</keyword>
<dbReference type="EMBL" id="CALNXI010000379">
    <property type="protein sequence ID" value="CAH3025909.1"/>
    <property type="molecule type" value="Genomic_DNA"/>
</dbReference>
<reference evidence="3 4" key="1">
    <citation type="submission" date="2022-05" db="EMBL/GenBank/DDBJ databases">
        <authorList>
            <consortium name="Genoscope - CEA"/>
            <person name="William W."/>
        </authorList>
    </citation>
    <scope>NUCLEOTIDE SEQUENCE [LARGE SCALE GENOMIC DNA]</scope>
</reference>
<sequence>MVNDLRKYMILGSFPPTPSPIEHFELSEDALPKGDWYLMSYSIVAMYKQNWDNFGGFSKDFFNKKAWGGEDWDIIDGAVKSGLKIERKRCLWICHYYHTKVGMWNQAT</sequence>
<dbReference type="Pfam" id="PF02709">
    <property type="entry name" value="Glyco_transf_7C"/>
    <property type="match status" value="1"/>
</dbReference>
<gene>
    <name evidence="3" type="ORF">PEVE_00027529</name>
</gene>
<organism evidence="3 4">
    <name type="scientific">Porites evermanni</name>
    <dbReference type="NCBI Taxonomy" id="104178"/>
    <lineage>
        <taxon>Eukaryota</taxon>
        <taxon>Metazoa</taxon>
        <taxon>Cnidaria</taxon>
        <taxon>Anthozoa</taxon>
        <taxon>Hexacorallia</taxon>
        <taxon>Scleractinia</taxon>
        <taxon>Fungiina</taxon>
        <taxon>Poritidae</taxon>
        <taxon>Porites</taxon>
    </lineage>
</organism>
<name>A0ABN8M9D8_9CNID</name>
<keyword evidence="1" id="KW-0808">Transferase</keyword>
<feature type="domain" description="Galactosyltransferase C-terminal" evidence="2">
    <location>
        <begin position="42"/>
        <end position="99"/>
    </location>
</feature>
<accession>A0ABN8M9D8</accession>
<evidence type="ECO:0000313" key="3">
    <source>
        <dbReference type="EMBL" id="CAH3025909.1"/>
    </source>
</evidence>
<protein>
    <recommendedName>
        <fullName evidence="2">Galactosyltransferase C-terminal domain-containing protein</fullName>
    </recommendedName>
</protein>
<dbReference type="Proteomes" id="UP001159427">
    <property type="component" value="Unassembled WGS sequence"/>
</dbReference>
<dbReference type="Gene3D" id="3.90.550.10">
    <property type="entry name" value="Spore Coat Polysaccharide Biosynthesis Protein SpsA, Chain A"/>
    <property type="match status" value="1"/>
</dbReference>
<evidence type="ECO:0000259" key="2">
    <source>
        <dbReference type="Pfam" id="PF02709"/>
    </source>
</evidence>
<dbReference type="InterPro" id="IPR027791">
    <property type="entry name" value="Galactosyl_T_C"/>
</dbReference>
<dbReference type="InterPro" id="IPR029044">
    <property type="entry name" value="Nucleotide-diphossugar_trans"/>
</dbReference>
<dbReference type="InterPro" id="IPR051227">
    <property type="entry name" value="CS_glycosyltransferase"/>
</dbReference>